<feature type="compositionally biased region" description="Polar residues" evidence="1">
    <location>
        <begin position="59"/>
        <end position="74"/>
    </location>
</feature>
<evidence type="ECO:0000313" key="2">
    <source>
        <dbReference type="EMBL" id="GBP33943.1"/>
    </source>
</evidence>
<feature type="region of interest" description="Disordered" evidence="1">
    <location>
        <begin position="35"/>
        <end position="74"/>
    </location>
</feature>
<dbReference type="AlphaFoldDB" id="A0A4C1V538"/>
<evidence type="ECO:0000256" key="1">
    <source>
        <dbReference type="SAM" id="MobiDB-lite"/>
    </source>
</evidence>
<feature type="compositionally biased region" description="Polar residues" evidence="1">
    <location>
        <begin position="35"/>
        <end position="52"/>
    </location>
</feature>
<sequence>MDELSTKCLLYTDEQMILAASACELLDMERIGSSNCGSSSMQTKNVNINQEQQNRENCQKTGVPSDAPVTTQATASNPINSNVFECNSGAVSDRGKAAPAPALGPGALFPRLMTVFFACLTS</sequence>
<comment type="caution">
    <text evidence="2">The sequence shown here is derived from an EMBL/GenBank/DDBJ whole genome shotgun (WGS) entry which is preliminary data.</text>
</comment>
<organism evidence="2 3">
    <name type="scientific">Eumeta variegata</name>
    <name type="common">Bagworm moth</name>
    <name type="synonym">Eumeta japonica</name>
    <dbReference type="NCBI Taxonomy" id="151549"/>
    <lineage>
        <taxon>Eukaryota</taxon>
        <taxon>Metazoa</taxon>
        <taxon>Ecdysozoa</taxon>
        <taxon>Arthropoda</taxon>
        <taxon>Hexapoda</taxon>
        <taxon>Insecta</taxon>
        <taxon>Pterygota</taxon>
        <taxon>Neoptera</taxon>
        <taxon>Endopterygota</taxon>
        <taxon>Lepidoptera</taxon>
        <taxon>Glossata</taxon>
        <taxon>Ditrysia</taxon>
        <taxon>Tineoidea</taxon>
        <taxon>Psychidae</taxon>
        <taxon>Oiketicinae</taxon>
        <taxon>Eumeta</taxon>
    </lineage>
</organism>
<evidence type="ECO:0000313" key="3">
    <source>
        <dbReference type="Proteomes" id="UP000299102"/>
    </source>
</evidence>
<reference evidence="2 3" key="1">
    <citation type="journal article" date="2019" name="Commun. Biol.">
        <title>The bagworm genome reveals a unique fibroin gene that provides high tensile strength.</title>
        <authorList>
            <person name="Kono N."/>
            <person name="Nakamura H."/>
            <person name="Ohtoshi R."/>
            <person name="Tomita M."/>
            <person name="Numata K."/>
            <person name="Arakawa K."/>
        </authorList>
    </citation>
    <scope>NUCLEOTIDE SEQUENCE [LARGE SCALE GENOMIC DNA]</scope>
</reference>
<dbReference type="Proteomes" id="UP000299102">
    <property type="component" value="Unassembled WGS sequence"/>
</dbReference>
<dbReference type="EMBL" id="BGZK01000281">
    <property type="protein sequence ID" value="GBP33943.1"/>
    <property type="molecule type" value="Genomic_DNA"/>
</dbReference>
<gene>
    <name evidence="2" type="ORF">EVAR_23290_1</name>
</gene>
<accession>A0A4C1V538</accession>
<protein>
    <submittedName>
        <fullName evidence="2">Uncharacterized protein</fullName>
    </submittedName>
</protein>
<name>A0A4C1V538_EUMVA</name>
<proteinExistence type="predicted"/>
<dbReference type="OrthoDB" id="8775810at2759"/>
<keyword evidence="3" id="KW-1185">Reference proteome</keyword>